<dbReference type="RefSeq" id="WP_150157571.1">
    <property type="nucleotide sequence ID" value="NZ_CP043960.1"/>
</dbReference>
<organism evidence="2 3">
    <name type="scientific">Streptomyces tendae</name>
    <dbReference type="NCBI Taxonomy" id="1932"/>
    <lineage>
        <taxon>Bacteria</taxon>
        <taxon>Bacillati</taxon>
        <taxon>Actinomycetota</taxon>
        <taxon>Actinomycetes</taxon>
        <taxon>Kitasatosporales</taxon>
        <taxon>Streptomycetaceae</taxon>
        <taxon>Streptomyces</taxon>
    </lineage>
</organism>
<evidence type="ECO:0000256" key="1">
    <source>
        <dbReference type="SAM" id="SignalP"/>
    </source>
</evidence>
<accession>A0ABX6A065</accession>
<dbReference type="Proteomes" id="UP000324308">
    <property type="component" value="Plasmid unnamed1"/>
</dbReference>
<evidence type="ECO:0000313" key="2">
    <source>
        <dbReference type="EMBL" id="QER90281.1"/>
    </source>
</evidence>
<feature type="signal peptide" evidence="1">
    <location>
        <begin position="1"/>
        <end position="30"/>
    </location>
</feature>
<gene>
    <name evidence="2" type="ORF">F3L20_31690</name>
</gene>
<sequence length="114" mass="12080">MKLKRIAKSAVIAMAMATVVLGLNAGTASAATYVSVWGAEGRYDNNPGNGAASWIWVYTGDNSEARLTYILNDGSRHELTATGTYSSATASLNQDVRTIQVCTNFPTPVCSAWS</sequence>
<dbReference type="EMBL" id="CP043960">
    <property type="protein sequence ID" value="QER90281.1"/>
    <property type="molecule type" value="Genomic_DNA"/>
</dbReference>
<feature type="chain" id="PRO_5045972811" evidence="1">
    <location>
        <begin position="31"/>
        <end position="114"/>
    </location>
</feature>
<proteinExistence type="predicted"/>
<protein>
    <submittedName>
        <fullName evidence="2">Uncharacterized protein</fullName>
    </submittedName>
</protein>
<reference evidence="2 3" key="1">
    <citation type="submission" date="2019-09" db="EMBL/GenBank/DDBJ databases">
        <title>Draft genome sequence of the Ebosin-producing strain Streptomyces sp. 139.</title>
        <authorList>
            <person name="Ai L."/>
            <person name="Geng M."/>
            <person name="Ma M."/>
            <person name="Bai L."/>
        </authorList>
    </citation>
    <scope>NUCLEOTIDE SEQUENCE [LARGE SCALE GENOMIC DNA]</scope>
    <source>
        <strain evidence="2 3">139</strain>
        <plasmid evidence="2 3">unnamed1</plasmid>
    </source>
</reference>
<evidence type="ECO:0000313" key="3">
    <source>
        <dbReference type="Proteomes" id="UP000324308"/>
    </source>
</evidence>
<keyword evidence="2" id="KW-0614">Plasmid</keyword>
<name>A0ABX6A065_STRTE</name>
<geneLocation type="plasmid" evidence="2 3">
    <name>unnamed1</name>
</geneLocation>
<keyword evidence="1" id="KW-0732">Signal</keyword>
<keyword evidence="3" id="KW-1185">Reference proteome</keyword>